<evidence type="ECO:0000313" key="5">
    <source>
        <dbReference type="Proteomes" id="UP001597546"/>
    </source>
</evidence>
<name>A0ABW5TPT5_9SPHI</name>
<dbReference type="CDD" id="cd01335">
    <property type="entry name" value="Radical_SAM"/>
    <property type="match status" value="1"/>
</dbReference>
<evidence type="ECO:0000313" key="4">
    <source>
        <dbReference type="EMBL" id="MFD2730610.1"/>
    </source>
</evidence>
<dbReference type="InterPro" id="IPR010723">
    <property type="entry name" value="HemN_C"/>
</dbReference>
<keyword evidence="2" id="KW-0479">Metal-binding</keyword>
<organism evidence="4 5">
    <name type="scientific">Pedobacter alpinus</name>
    <dbReference type="NCBI Taxonomy" id="1590643"/>
    <lineage>
        <taxon>Bacteria</taxon>
        <taxon>Pseudomonadati</taxon>
        <taxon>Bacteroidota</taxon>
        <taxon>Sphingobacteriia</taxon>
        <taxon>Sphingobacteriales</taxon>
        <taxon>Sphingobacteriaceae</taxon>
        <taxon>Pedobacter</taxon>
    </lineage>
</organism>
<gene>
    <name evidence="4" type="primary">hemW</name>
    <name evidence="4" type="ORF">ACFSSE_02740</name>
</gene>
<dbReference type="NCBIfam" id="TIGR00539">
    <property type="entry name" value="hemN_rel"/>
    <property type="match status" value="1"/>
</dbReference>
<evidence type="ECO:0000256" key="2">
    <source>
        <dbReference type="RuleBase" id="RU364116"/>
    </source>
</evidence>
<accession>A0ABW5TPT5</accession>
<comment type="function">
    <text evidence="2">Probably acts as a heme chaperone, transferring heme to an unknown acceptor. Binds one molecule of heme per monomer, possibly covalently. Binds 1 [4Fe-4S] cluster. The cluster is coordinated with 3 cysteines and an exchangeable S-adenosyl-L-methionine.</text>
</comment>
<dbReference type="SFLD" id="SFLDG01065">
    <property type="entry name" value="anaerobic_coproporphyrinogen-I"/>
    <property type="match status" value="1"/>
</dbReference>
<protein>
    <recommendedName>
        <fullName evidence="2">Heme chaperone HemW</fullName>
    </recommendedName>
</protein>
<dbReference type="Gene3D" id="3.80.30.20">
    <property type="entry name" value="tm_1862 like domain"/>
    <property type="match status" value="1"/>
</dbReference>
<evidence type="ECO:0000259" key="3">
    <source>
        <dbReference type="PROSITE" id="PS51918"/>
    </source>
</evidence>
<reference evidence="5" key="1">
    <citation type="journal article" date="2019" name="Int. J. Syst. Evol. Microbiol.">
        <title>The Global Catalogue of Microorganisms (GCM) 10K type strain sequencing project: providing services to taxonomists for standard genome sequencing and annotation.</title>
        <authorList>
            <consortium name="The Broad Institute Genomics Platform"/>
            <consortium name="The Broad Institute Genome Sequencing Center for Infectious Disease"/>
            <person name="Wu L."/>
            <person name="Ma J."/>
        </authorList>
    </citation>
    <scope>NUCLEOTIDE SEQUENCE [LARGE SCALE GENOMIC DNA]</scope>
    <source>
        <strain evidence="5">KCTC 42456</strain>
    </source>
</reference>
<comment type="subcellular location">
    <subcellularLocation>
        <location evidence="2">Cytoplasm</location>
    </subcellularLocation>
</comment>
<dbReference type="SFLD" id="SFLDS00029">
    <property type="entry name" value="Radical_SAM"/>
    <property type="match status" value="1"/>
</dbReference>
<dbReference type="SMART" id="SM00729">
    <property type="entry name" value="Elp3"/>
    <property type="match status" value="1"/>
</dbReference>
<dbReference type="InterPro" id="IPR023404">
    <property type="entry name" value="rSAM_horseshoe"/>
</dbReference>
<keyword evidence="2" id="KW-0004">4Fe-4S</keyword>
<dbReference type="InterPro" id="IPR034505">
    <property type="entry name" value="Coproporphyrinogen-III_oxidase"/>
</dbReference>
<dbReference type="PANTHER" id="PTHR13932">
    <property type="entry name" value="COPROPORPHYRINIGEN III OXIDASE"/>
    <property type="match status" value="1"/>
</dbReference>
<dbReference type="SFLD" id="SFLDF00562">
    <property type="entry name" value="HemN-like__clustered_with_heat"/>
    <property type="match status" value="1"/>
</dbReference>
<feature type="domain" description="Radical SAM core" evidence="3">
    <location>
        <begin position="1"/>
        <end position="231"/>
    </location>
</feature>
<keyword evidence="2" id="KW-0408">Iron</keyword>
<comment type="caution">
    <text evidence="4">The sequence shown here is derived from an EMBL/GenBank/DDBJ whole genome shotgun (WGS) entry which is preliminary data.</text>
</comment>
<keyword evidence="5" id="KW-1185">Reference proteome</keyword>
<keyword evidence="2" id="KW-0949">S-adenosyl-L-methionine</keyword>
<dbReference type="SUPFAM" id="SSF102114">
    <property type="entry name" value="Radical SAM enzymes"/>
    <property type="match status" value="1"/>
</dbReference>
<keyword evidence="2" id="KW-0143">Chaperone</keyword>
<dbReference type="Pfam" id="PF04055">
    <property type="entry name" value="Radical_SAM"/>
    <property type="match status" value="1"/>
</dbReference>
<dbReference type="Proteomes" id="UP001597546">
    <property type="component" value="Unassembled WGS sequence"/>
</dbReference>
<dbReference type="EMBL" id="JBHULV010000008">
    <property type="protein sequence ID" value="MFD2730610.1"/>
    <property type="molecule type" value="Genomic_DNA"/>
</dbReference>
<evidence type="ECO:0000256" key="1">
    <source>
        <dbReference type="ARBA" id="ARBA00006100"/>
    </source>
</evidence>
<dbReference type="Pfam" id="PF06969">
    <property type="entry name" value="HemN_C"/>
    <property type="match status" value="1"/>
</dbReference>
<keyword evidence="2" id="KW-0411">Iron-sulfur</keyword>
<proteinExistence type="inferred from homology"/>
<keyword evidence="2" id="KW-0349">Heme</keyword>
<dbReference type="PANTHER" id="PTHR13932:SF5">
    <property type="entry name" value="RADICAL S-ADENOSYL METHIONINE DOMAIN-CONTAINING PROTEIN 1, MITOCHONDRIAL"/>
    <property type="match status" value="1"/>
</dbReference>
<comment type="similarity">
    <text evidence="1">Belongs to the anaerobic coproporphyrinogen-III oxidase family. HemW subfamily.</text>
</comment>
<dbReference type="PROSITE" id="PS51918">
    <property type="entry name" value="RADICAL_SAM"/>
    <property type="match status" value="1"/>
</dbReference>
<keyword evidence="2" id="KW-0963">Cytoplasm</keyword>
<dbReference type="RefSeq" id="WP_379040606.1">
    <property type="nucleotide sequence ID" value="NZ_JBHSKW010000005.1"/>
</dbReference>
<dbReference type="InterPro" id="IPR006638">
    <property type="entry name" value="Elp3/MiaA/NifB-like_rSAM"/>
</dbReference>
<dbReference type="InterPro" id="IPR004559">
    <property type="entry name" value="HemW-like"/>
</dbReference>
<sequence>MAGIYIHIPFCKQACHYCDFHFSTSAKYKDEMLHAIHKEIKLQKTYLENQKVETIYFGGGTPSLLSADEISKLIQTIQENFEVINDPEITLEANPDDLGIEKLKDVRNTAVNRLSIGVQSFYDEDLKWMNRAHRAYEAESAIKRAQDFGLENITIDLIYGYPLLSDLKWQTNIQKAVDFDIVHLSSYGMTVEPKTALASFINNGKQKPMDEVQSAAQFQYLIEKLTEEGFEHYEISNFAKPNKYSKHNTNYWRGVNYLGVGPSAHSFNGETRQWNITNNAKYNAQLELGKIPFDLEVLTLENKFNEYIMTSLRTQWGIDLIKVNTDFGCEINTKLLTFADEYLAKNWLQLNNEKLVLTKEGKLYADLIASELFLTENEFQK</sequence>
<dbReference type="InterPro" id="IPR058240">
    <property type="entry name" value="rSAM_sf"/>
</dbReference>
<dbReference type="SFLD" id="SFLDF00288">
    <property type="entry name" value="HemN-like__clustered_with_nucl"/>
    <property type="match status" value="1"/>
</dbReference>
<dbReference type="InterPro" id="IPR007197">
    <property type="entry name" value="rSAM"/>
</dbReference>